<name>A0A6A4H4C1_9AGAR</name>
<feature type="region of interest" description="Disordered" evidence="1">
    <location>
        <begin position="111"/>
        <end position="142"/>
    </location>
</feature>
<reference evidence="2" key="1">
    <citation type="journal article" date="2019" name="Environ. Microbiol.">
        <title>Fungal ecological strategies reflected in gene transcription - a case study of two litter decomposers.</title>
        <authorList>
            <person name="Barbi F."/>
            <person name="Kohler A."/>
            <person name="Barry K."/>
            <person name="Baskaran P."/>
            <person name="Daum C."/>
            <person name="Fauchery L."/>
            <person name="Ihrmark K."/>
            <person name="Kuo A."/>
            <person name="LaButti K."/>
            <person name="Lipzen A."/>
            <person name="Morin E."/>
            <person name="Grigoriev I.V."/>
            <person name="Henrissat B."/>
            <person name="Lindahl B."/>
            <person name="Martin F."/>
        </authorList>
    </citation>
    <scope>NUCLEOTIDE SEQUENCE</scope>
    <source>
        <strain evidence="2">JB14</strain>
    </source>
</reference>
<evidence type="ECO:0000313" key="3">
    <source>
        <dbReference type="Proteomes" id="UP000799118"/>
    </source>
</evidence>
<dbReference type="Proteomes" id="UP000799118">
    <property type="component" value="Unassembled WGS sequence"/>
</dbReference>
<accession>A0A6A4H4C1</accession>
<evidence type="ECO:0000256" key="1">
    <source>
        <dbReference type="SAM" id="MobiDB-lite"/>
    </source>
</evidence>
<organism evidence="2 3">
    <name type="scientific">Gymnopus androsaceus JB14</name>
    <dbReference type="NCBI Taxonomy" id="1447944"/>
    <lineage>
        <taxon>Eukaryota</taxon>
        <taxon>Fungi</taxon>
        <taxon>Dikarya</taxon>
        <taxon>Basidiomycota</taxon>
        <taxon>Agaricomycotina</taxon>
        <taxon>Agaricomycetes</taxon>
        <taxon>Agaricomycetidae</taxon>
        <taxon>Agaricales</taxon>
        <taxon>Marasmiineae</taxon>
        <taxon>Omphalotaceae</taxon>
        <taxon>Gymnopus</taxon>
    </lineage>
</organism>
<dbReference type="EMBL" id="ML769582">
    <property type="protein sequence ID" value="KAE9393022.1"/>
    <property type="molecule type" value="Genomic_DNA"/>
</dbReference>
<gene>
    <name evidence="2" type="ORF">BT96DRAFT_999823</name>
</gene>
<proteinExistence type="predicted"/>
<keyword evidence="3" id="KW-1185">Reference proteome</keyword>
<dbReference type="OrthoDB" id="3266461at2759"/>
<sequence length="606" mass="69319">MVELKRSLRIALNVLAKRFPDLNRVKLSAQDVDVWQPKYLQLESIGILRNFSDIQDLQNTDPDTDALQDWLEKSECLKAVDFKISVDKNLYHSEVSGDCYFDDDDAVDDDTVDHDYIPANETTKKRQRPQSSSHVTKLPRRNISHTVSISHSRLQLPQAVYQPVQGARAIFNPATRRFTPNLPDTLSGKARQKLRKHQHHKWSLYQRHSRNTEVHLAKSDFHVEEDGRISKPAWMGTNMTADVRQKITEAIDDPNPDIAKKMLSGITLIPYVMHKAAAVCDAAGRMFFYRSALTQDMIRQLLPQVNVTAQKFVDSIKHPFSEDNMLRNSRGHHWFSIAGHDRNNKEVPKASKFQQANDVVITEYFKPGSVFQRLTAFGCTILEAQFPAIAERYKESIKYMNDTYGIEAKFGLFFNFCLNSPRNGVKRVFCKPHVDWKNVAFGVCMIFIYGHFNHCEKCWLVIWEAGLAFELPPGVFALYPSSLFLHFNVDLCHLPIVTTPNGERPTKENSTPLYFCDHESHDDDEAWQRADGRGSMVWFNQASMVQTSELGVSTLKLAKELGMETTCDASVWMKKDIFPMQVIEFGHQPYEQDELGGTIDKSHSQG</sequence>
<dbReference type="Gene3D" id="3.60.130.30">
    <property type="match status" value="1"/>
</dbReference>
<protein>
    <submittedName>
        <fullName evidence="2">Uncharacterized protein</fullName>
    </submittedName>
</protein>
<dbReference type="AlphaFoldDB" id="A0A6A4H4C1"/>
<evidence type="ECO:0000313" key="2">
    <source>
        <dbReference type="EMBL" id="KAE9393022.1"/>
    </source>
</evidence>